<dbReference type="InterPro" id="IPR017871">
    <property type="entry name" value="ABC_transporter-like_CS"/>
</dbReference>
<reference evidence="8" key="1">
    <citation type="submission" date="2017-11" db="EMBL/GenBank/DDBJ databases">
        <authorList>
            <person name="Kuznetsova I."/>
            <person name="Sazanova A."/>
            <person name="Chirak E."/>
            <person name="Safronova V."/>
            <person name="Willems A."/>
        </authorList>
    </citation>
    <scope>NUCLEOTIDE SEQUENCE [LARGE SCALE GENOMIC DNA]</scope>
    <source>
        <strain evidence="8">PEPV15</strain>
    </source>
</reference>
<dbReference type="GO" id="GO:0016887">
    <property type="term" value="F:ATP hydrolysis activity"/>
    <property type="evidence" value="ECO:0007669"/>
    <property type="project" value="InterPro"/>
</dbReference>
<dbReference type="InterPro" id="IPR013611">
    <property type="entry name" value="Transp-assoc_OB_typ2"/>
</dbReference>
<evidence type="ECO:0000256" key="2">
    <source>
        <dbReference type="ARBA" id="ARBA00005417"/>
    </source>
</evidence>
<accession>A0A2P7AQX4</accession>
<evidence type="ECO:0000256" key="3">
    <source>
        <dbReference type="ARBA" id="ARBA00022448"/>
    </source>
</evidence>
<keyword evidence="4" id="KW-0547">Nucleotide-binding</keyword>
<dbReference type="Gene3D" id="3.40.50.300">
    <property type="entry name" value="P-loop containing nucleotide triphosphate hydrolases"/>
    <property type="match status" value="1"/>
</dbReference>
<dbReference type="InterPro" id="IPR003593">
    <property type="entry name" value="AAA+_ATPase"/>
</dbReference>
<dbReference type="InterPro" id="IPR027417">
    <property type="entry name" value="P-loop_NTPase"/>
</dbReference>
<evidence type="ECO:0000313" key="7">
    <source>
        <dbReference type="EMBL" id="PSH56631.1"/>
    </source>
</evidence>
<comment type="similarity">
    <text evidence="2">Belongs to the ABC transporter superfamily.</text>
</comment>
<evidence type="ECO:0000256" key="4">
    <source>
        <dbReference type="ARBA" id="ARBA00022741"/>
    </source>
</evidence>
<proteinExistence type="inferred from homology"/>
<dbReference type="GO" id="GO:0140359">
    <property type="term" value="F:ABC-type transporter activity"/>
    <property type="evidence" value="ECO:0007669"/>
    <property type="project" value="UniProtKB-ARBA"/>
</dbReference>
<dbReference type="SUPFAM" id="SSF50331">
    <property type="entry name" value="MOP-like"/>
    <property type="match status" value="1"/>
</dbReference>
<keyword evidence="3" id="KW-0813">Transport</keyword>
<dbReference type="FunFam" id="3.40.50.300:FF:000042">
    <property type="entry name" value="Maltose/maltodextrin ABC transporter, ATP-binding protein"/>
    <property type="match status" value="1"/>
</dbReference>
<dbReference type="Proteomes" id="UP000241158">
    <property type="component" value="Unassembled WGS sequence"/>
</dbReference>
<dbReference type="PROSITE" id="PS50893">
    <property type="entry name" value="ABC_TRANSPORTER_2"/>
    <property type="match status" value="1"/>
</dbReference>
<evidence type="ECO:0000259" key="6">
    <source>
        <dbReference type="PROSITE" id="PS50893"/>
    </source>
</evidence>
<sequence>MWSDDLAQLSVEDLVVTYGSVTAVKDVSFVVEDGEFVSLLGPSGCGKTTTLRCIAGLEASSGGTIRIDGEIVAAHGRDVPPEKRDINMVFQSYAVWPHMSVYENVAYGLRTRHEPATTIESKVSEALSTVGLTGYSDRYGTELSGGQQQRVALARAIVTSPRLLLFDEPLSNLDAGLRDRMRFELVELQRRLGKTSLYVTHDQSEAMLMSDRIILMKDGKMVQSGTPRDLYDRPASRFAAEFIGNANILEGTIVKSAGGGNTLINLTDGVTIEGRFAWRAQSAALGPVLVCIRAESIIPVTNGSRVGNCYEAYVKSVNFLGPIVNCLLQIGGVLLRADLPARNPPDVGQTITVRIDPEAVTLISEH</sequence>
<dbReference type="EMBL" id="PGGN01000003">
    <property type="protein sequence ID" value="PSH56631.1"/>
    <property type="molecule type" value="Genomic_DNA"/>
</dbReference>
<keyword evidence="5 7" id="KW-0067">ATP-binding</keyword>
<evidence type="ECO:0000313" key="8">
    <source>
        <dbReference type="Proteomes" id="UP000241158"/>
    </source>
</evidence>
<comment type="caution">
    <text evidence="7">The sequence shown here is derived from an EMBL/GenBank/DDBJ whole genome shotgun (WGS) entry which is preliminary data.</text>
</comment>
<keyword evidence="8" id="KW-1185">Reference proteome</keyword>
<organism evidence="7 8">
    <name type="scientific">Phyllobacterium endophyticum</name>
    <dbReference type="NCBI Taxonomy" id="1149773"/>
    <lineage>
        <taxon>Bacteria</taxon>
        <taxon>Pseudomonadati</taxon>
        <taxon>Pseudomonadota</taxon>
        <taxon>Alphaproteobacteria</taxon>
        <taxon>Hyphomicrobiales</taxon>
        <taxon>Phyllobacteriaceae</taxon>
        <taxon>Phyllobacterium</taxon>
    </lineage>
</organism>
<protein>
    <submittedName>
        <fullName evidence="7">Polyamine ABC transporter ATP-binding protein</fullName>
    </submittedName>
</protein>
<dbReference type="GO" id="GO:0055052">
    <property type="term" value="C:ATP-binding cassette (ABC) transporter complex, substrate-binding subunit-containing"/>
    <property type="evidence" value="ECO:0007669"/>
    <property type="project" value="TreeGrafter"/>
</dbReference>
<dbReference type="SMART" id="SM00382">
    <property type="entry name" value="AAA"/>
    <property type="match status" value="1"/>
</dbReference>
<dbReference type="PANTHER" id="PTHR43875">
    <property type="entry name" value="MALTODEXTRIN IMPORT ATP-BINDING PROTEIN MSMX"/>
    <property type="match status" value="1"/>
</dbReference>
<name>A0A2P7AQX4_9HYPH</name>
<dbReference type="Pfam" id="PF00005">
    <property type="entry name" value="ABC_tran"/>
    <property type="match status" value="1"/>
</dbReference>
<dbReference type="SUPFAM" id="SSF52540">
    <property type="entry name" value="P-loop containing nucleoside triphosphate hydrolases"/>
    <property type="match status" value="1"/>
</dbReference>
<evidence type="ECO:0000256" key="1">
    <source>
        <dbReference type="ARBA" id="ARBA00004417"/>
    </source>
</evidence>
<dbReference type="InterPro" id="IPR003439">
    <property type="entry name" value="ABC_transporter-like_ATP-bd"/>
</dbReference>
<evidence type="ECO:0000256" key="5">
    <source>
        <dbReference type="ARBA" id="ARBA00022840"/>
    </source>
</evidence>
<gene>
    <name evidence="7" type="ORF">CU100_14770</name>
</gene>
<dbReference type="InterPro" id="IPR008995">
    <property type="entry name" value="Mo/tungstate-bd_C_term_dom"/>
</dbReference>
<dbReference type="Gene3D" id="2.40.50.100">
    <property type="match status" value="1"/>
</dbReference>
<dbReference type="AlphaFoldDB" id="A0A2P7AQX4"/>
<dbReference type="Pfam" id="PF08402">
    <property type="entry name" value="TOBE_2"/>
    <property type="match status" value="1"/>
</dbReference>
<comment type="subcellular location">
    <subcellularLocation>
        <location evidence="1">Cell inner membrane</location>
        <topology evidence="1">Peripheral membrane protein</topology>
    </subcellularLocation>
</comment>
<dbReference type="GO" id="GO:0005524">
    <property type="term" value="F:ATP binding"/>
    <property type="evidence" value="ECO:0007669"/>
    <property type="project" value="UniProtKB-KW"/>
</dbReference>
<dbReference type="PROSITE" id="PS00211">
    <property type="entry name" value="ABC_TRANSPORTER_1"/>
    <property type="match status" value="1"/>
</dbReference>
<dbReference type="PANTHER" id="PTHR43875:SF1">
    <property type="entry name" value="OSMOPROTECTIVE COMPOUNDS UPTAKE ATP-BINDING PROTEIN GGTA"/>
    <property type="match status" value="1"/>
</dbReference>
<dbReference type="InterPro" id="IPR047641">
    <property type="entry name" value="ABC_transpr_MalK/UgpC-like"/>
</dbReference>
<feature type="domain" description="ABC transporter" evidence="6">
    <location>
        <begin position="9"/>
        <end position="243"/>
    </location>
</feature>